<sequence length="71" mass="7945">MDKEHDFTGIVADLDWLIKLLEGTDAAIAVLCLKMARMELQMKIHNVTSEEFEALCDFMNSATSKLADIAQ</sequence>
<organism evidence="1 2">
    <name type="scientific">Microvirga flocculans</name>
    <dbReference type="NCBI Taxonomy" id="217168"/>
    <lineage>
        <taxon>Bacteria</taxon>
        <taxon>Pseudomonadati</taxon>
        <taxon>Pseudomonadota</taxon>
        <taxon>Alphaproteobacteria</taxon>
        <taxon>Hyphomicrobiales</taxon>
        <taxon>Methylobacteriaceae</taxon>
        <taxon>Microvirga</taxon>
    </lineage>
</organism>
<gene>
    <name evidence="1" type="ORF">GGR34_003314</name>
</gene>
<dbReference type="RefSeq" id="WP_027316143.1">
    <property type="nucleotide sequence ID" value="NZ_JACIDC010000013.1"/>
</dbReference>
<reference evidence="1 2" key="1">
    <citation type="submission" date="2020-08" db="EMBL/GenBank/DDBJ databases">
        <title>Genomic Encyclopedia of Type Strains, Phase IV (KMG-IV): sequencing the most valuable type-strain genomes for metagenomic binning, comparative biology and taxonomic classification.</title>
        <authorList>
            <person name="Goeker M."/>
        </authorList>
    </citation>
    <scope>NUCLEOTIDE SEQUENCE [LARGE SCALE GENOMIC DNA]</scope>
    <source>
        <strain evidence="1 2">DSM 15743</strain>
    </source>
</reference>
<evidence type="ECO:0000313" key="2">
    <source>
        <dbReference type="Proteomes" id="UP000519439"/>
    </source>
</evidence>
<evidence type="ECO:0000313" key="1">
    <source>
        <dbReference type="EMBL" id="MBB4041636.1"/>
    </source>
</evidence>
<comment type="caution">
    <text evidence="1">The sequence shown here is derived from an EMBL/GenBank/DDBJ whole genome shotgun (WGS) entry which is preliminary data.</text>
</comment>
<protein>
    <submittedName>
        <fullName evidence="1">Uncharacterized protein</fullName>
    </submittedName>
</protein>
<dbReference type="Proteomes" id="UP000519439">
    <property type="component" value="Unassembled WGS sequence"/>
</dbReference>
<accession>A0A7W6IIB1</accession>
<dbReference type="EMBL" id="JACIDC010000013">
    <property type="protein sequence ID" value="MBB4041636.1"/>
    <property type="molecule type" value="Genomic_DNA"/>
</dbReference>
<dbReference type="AlphaFoldDB" id="A0A7W6IIB1"/>
<proteinExistence type="predicted"/>
<keyword evidence="2" id="KW-1185">Reference proteome</keyword>
<name>A0A7W6IIB1_9HYPH</name>